<evidence type="ECO:0000256" key="6">
    <source>
        <dbReference type="ARBA" id="ARBA00034808"/>
    </source>
</evidence>
<dbReference type="GO" id="GO:0016787">
    <property type="term" value="F:hydrolase activity"/>
    <property type="evidence" value="ECO:0007669"/>
    <property type="project" value="UniProtKB-KW"/>
</dbReference>
<evidence type="ECO:0000313" key="9">
    <source>
        <dbReference type="EMBL" id="CAL1546925.1"/>
    </source>
</evidence>
<dbReference type="SUPFAM" id="SSF46785">
    <property type="entry name" value="Winged helix' DNA-binding domain"/>
    <property type="match status" value="1"/>
</dbReference>
<feature type="non-terminal residue" evidence="9">
    <location>
        <position position="1"/>
    </location>
</feature>
<comment type="caution">
    <text evidence="9">The sequence shown here is derived from an EMBL/GenBank/DDBJ whole genome shotgun (WGS) entry which is preliminary data.</text>
</comment>
<dbReference type="Pfam" id="PF23445">
    <property type="entry name" value="WHD_SNRNP200"/>
    <property type="match status" value="1"/>
</dbReference>
<evidence type="ECO:0000256" key="2">
    <source>
        <dbReference type="ARBA" id="ARBA00022806"/>
    </source>
</evidence>
<feature type="domain" description="SEC63" evidence="8">
    <location>
        <begin position="239"/>
        <end position="458"/>
    </location>
</feature>
<organism evidence="9 10">
    <name type="scientific">Lymnaea stagnalis</name>
    <name type="common">Great pond snail</name>
    <name type="synonym">Helix stagnalis</name>
    <dbReference type="NCBI Taxonomy" id="6523"/>
    <lineage>
        <taxon>Eukaryota</taxon>
        <taxon>Metazoa</taxon>
        <taxon>Spiralia</taxon>
        <taxon>Lophotrochozoa</taxon>
        <taxon>Mollusca</taxon>
        <taxon>Gastropoda</taxon>
        <taxon>Heterobranchia</taxon>
        <taxon>Euthyneura</taxon>
        <taxon>Panpulmonata</taxon>
        <taxon>Hygrophila</taxon>
        <taxon>Lymnaeoidea</taxon>
        <taxon>Lymnaeidae</taxon>
        <taxon>Lymnaea</taxon>
    </lineage>
</organism>
<evidence type="ECO:0000256" key="7">
    <source>
        <dbReference type="ARBA" id="ARBA00048988"/>
    </source>
</evidence>
<evidence type="ECO:0000256" key="3">
    <source>
        <dbReference type="ARBA" id="ARBA00023235"/>
    </source>
</evidence>
<keyword evidence="10" id="KW-1185">Reference proteome</keyword>
<keyword evidence="1" id="KW-0378">Hydrolase</keyword>
<accession>A0AAV2IKK8</accession>
<proteinExistence type="predicted"/>
<dbReference type="Gene3D" id="1.10.10.10">
    <property type="entry name" value="Winged helix-like DNA-binding domain superfamily/Winged helix DNA-binding domain"/>
    <property type="match status" value="1"/>
</dbReference>
<dbReference type="InterPro" id="IPR036390">
    <property type="entry name" value="WH_DNA-bd_sf"/>
</dbReference>
<feature type="non-terminal residue" evidence="9">
    <location>
        <position position="458"/>
    </location>
</feature>
<dbReference type="PANTHER" id="PTHR47835">
    <property type="entry name" value="HFM1, ATP DEPENDENT DNA HELICASE HOMOLOG"/>
    <property type="match status" value="1"/>
</dbReference>
<evidence type="ECO:0000256" key="4">
    <source>
        <dbReference type="ARBA" id="ARBA00023254"/>
    </source>
</evidence>
<comment type="catalytic activity">
    <reaction evidence="7">
        <text>ATP + H2O = ADP + phosphate + H(+)</text>
        <dbReference type="Rhea" id="RHEA:13065"/>
        <dbReference type="ChEBI" id="CHEBI:15377"/>
        <dbReference type="ChEBI" id="CHEBI:15378"/>
        <dbReference type="ChEBI" id="CHEBI:30616"/>
        <dbReference type="ChEBI" id="CHEBI:43474"/>
        <dbReference type="ChEBI" id="CHEBI:456216"/>
        <dbReference type="EC" id="5.6.2.4"/>
    </reaction>
</comment>
<sequence>YQNIFTFPYFNILQSLTFDEIHTLNDRNRGATVEAVVSRMKILQSAHMNGDEHYIRFIAVSATMPNYSDIAEWLGQPSKPATAFNLGESFRPVKLEKIVLGFPFKEGTSDFRFDMNLSYRLRAAIDTYSHSKPTLVFDISATAVIMTKSHLKTKYESLVNGTQLIESSLHKHLIEHLNAEIVLGTISEISHVIEWLRHTFLYVRALKNPRNYDLCLEKFHLLTSLNLVSIDESTGTIQPTGTGKLMARYCIAYKTMNQFHKMGENHKNIAEMLEEMAHCAEFEDIQLRTNEKKILNSLNKDKNKETIRFPMQGKIKTGPMKVYCLIQAQLSCMSIQDFSLSQDMAKIFRVGQRVAKCLMELIFQGNCYSALLHAILIYKAFKCKLWFDSRYVARQLDGIGPTMSLSLANSGLSSFQKIEQANARDIELIVNRHPPFGNQIKEAVLALPRYELSVEQVL</sequence>
<gene>
    <name evidence="9" type="ORF">GSLYS_00020302001</name>
</gene>
<evidence type="ECO:0000313" key="10">
    <source>
        <dbReference type="Proteomes" id="UP001497497"/>
    </source>
</evidence>
<dbReference type="SMART" id="SM00973">
    <property type="entry name" value="Sec63"/>
    <property type="match status" value="1"/>
</dbReference>
<reference evidence="9 10" key="1">
    <citation type="submission" date="2024-04" db="EMBL/GenBank/DDBJ databases">
        <authorList>
            <consortium name="Genoscope - CEA"/>
            <person name="William W."/>
        </authorList>
    </citation>
    <scope>NUCLEOTIDE SEQUENCE [LARGE SCALE GENOMIC DNA]</scope>
</reference>
<keyword evidence="3" id="KW-0413">Isomerase</keyword>
<dbReference type="Proteomes" id="UP001497497">
    <property type="component" value="Unassembled WGS sequence"/>
</dbReference>
<dbReference type="InterPro" id="IPR036388">
    <property type="entry name" value="WH-like_DNA-bd_sf"/>
</dbReference>
<dbReference type="PANTHER" id="PTHR47835:SF3">
    <property type="entry name" value="HELICASE FOR MEIOSIS 1"/>
    <property type="match status" value="1"/>
</dbReference>
<dbReference type="SUPFAM" id="SSF158702">
    <property type="entry name" value="Sec63 N-terminal domain-like"/>
    <property type="match status" value="1"/>
</dbReference>
<dbReference type="SUPFAM" id="SSF52540">
    <property type="entry name" value="P-loop containing nucleoside triphosphate hydrolases"/>
    <property type="match status" value="1"/>
</dbReference>
<dbReference type="AlphaFoldDB" id="A0AAV2IKK8"/>
<comment type="catalytic activity">
    <reaction evidence="5">
        <text>Couples ATP hydrolysis with the unwinding of duplex DNA by translocating in the 3'-5' direction.</text>
        <dbReference type="EC" id="5.6.2.4"/>
    </reaction>
</comment>
<keyword evidence="2" id="KW-0547">Nucleotide-binding</keyword>
<dbReference type="GO" id="GO:0043138">
    <property type="term" value="F:3'-5' DNA helicase activity"/>
    <property type="evidence" value="ECO:0007669"/>
    <property type="project" value="UniProtKB-EC"/>
</dbReference>
<dbReference type="InterPro" id="IPR027417">
    <property type="entry name" value="P-loop_NTPase"/>
</dbReference>
<name>A0AAV2IKK8_LYMST</name>
<dbReference type="Gene3D" id="3.40.50.300">
    <property type="entry name" value="P-loop containing nucleotide triphosphate hydrolases"/>
    <property type="match status" value="1"/>
</dbReference>
<protein>
    <recommendedName>
        <fullName evidence="6">DNA 3'-5' helicase</fullName>
        <ecNumber evidence="6">5.6.2.4</ecNumber>
    </recommendedName>
</protein>
<dbReference type="InterPro" id="IPR052247">
    <property type="entry name" value="Meiotic_Crossover_Helicase"/>
</dbReference>
<dbReference type="Gene3D" id="1.10.3380.10">
    <property type="entry name" value="Sec63 N-terminal domain-like domain"/>
    <property type="match status" value="1"/>
</dbReference>
<evidence type="ECO:0000259" key="8">
    <source>
        <dbReference type="SMART" id="SM00973"/>
    </source>
</evidence>
<keyword evidence="2" id="KW-0067">ATP-binding</keyword>
<dbReference type="EMBL" id="CAXITT010000880">
    <property type="protein sequence ID" value="CAL1546925.1"/>
    <property type="molecule type" value="Genomic_DNA"/>
</dbReference>
<evidence type="ECO:0000256" key="1">
    <source>
        <dbReference type="ARBA" id="ARBA00022801"/>
    </source>
</evidence>
<dbReference type="EC" id="5.6.2.4" evidence="6"/>
<dbReference type="InterPro" id="IPR057842">
    <property type="entry name" value="WH_MER3"/>
</dbReference>
<dbReference type="InterPro" id="IPR004179">
    <property type="entry name" value="Sec63-dom"/>
</dbReference>
<dbReference type="Pfam" id="PF02889">
    <property type="entry name" value="Sec63"/>
    <property type="match status" value="1"/>
</dbReference>
<keyword evidence="2" id="KW-0347">Helicase</keyword>
<keyword evidence="4" id="KW-0469">Meiosis</keyword>
<evidence type="ECO:0000256" key="5">
    <source>
        <dbReference type="ARBA" id="ARBA00034617"/>
    </source>
</evidence>
<dbReference type="GO" id="GO:0051321">
    <property type="term" value="P:meiotic cell cycle"/>
    <property type="evidence" value="ECO:0007669"/>
    <property type="project" value="UniProtKB-KW"/>
</dbReference>